<protein>
    <submittedName>
        <fullName evidence="1">Uncharacterized protein</fullName>
    </submittedName>
</protein>
<evidence type="ECO:0000313" key="2">
    <source>
        <dbReference type="Proteomes" id="UP000280685"/>
    </source>
</evidence>
<sequence>MVTGKLCCEKLLQPLNVSTRFFRANVGVRGAGEPIAENGGVIWVASTLVCSTCQHRPGDGHNFWGVFFAFRVIGSTLSGGDFAPRTLLWRPHSPLKQDMFRLQQQLEIVVTALLWCQSIPTARSTYHTSPQQGQYGRSVKSIQQERMVVVLFGGDCPFVLREDGVERGKHRIVGDWYMDGFIDGEGMTYEMAGRNLEFTIV</sequence>
<keyword evidence="2" id="KW-1185">Reference proteome</keyword>
<name>A0ABY6SJB5_PODCO</name>
<gene>
    <name evidence="1" type="ORF">PODCO_704165</name>
</gene>
<proteinExistence type="predicted"/>
<organism evidence="1 2">
    <name type="scientific">Podospora comata</name>
    <dbReference type="NCBI Taxonomy" id="48703"/>
    <lineage>
        <taxon>Eukaryota</taxon>
        <taxon>Fungi</taxon>
        <taxon>Dikarya</taxon>
        <taxon>Ascomycota</taxon>
        <taxon>Pezizomycotina</taxon>
        <taxon>Sordariomycetes</taxon>
        <taxon>Sordariomycetidae</taxon>
        <taxon>Sordariales</taxon>
        <taxon>Podosporaceae</taxon>
        <taxon>Podospora</taxon>
    </lineage>
</organism>
<reference evidence="1" key="1">
    <citation type="submission" date="2018-02" db="EMBL/GenBank/DDBJ databases">
        <authorList>
            <person name="Silar P."/>
        </authorList>
    </citation>
    <scope>NUCLEOTIDE SEQUENCE [LARGE SCALE GENOMIC DNA]</scope>
    <source>
        <strain evidence="1">T</strain>
    </source>
</reference>
<dbReference type="Proteomes" id="UP000280685">
    <property type="component" value="Chromosome 7"/>
</dbReference>
<accession>A0ABY6SJB5</accession>
<dbReference type="Pfam" id="PF26639">
    <property type="entry name" value="Het-6_barrel"/>
    <property type="match status" value="1"/>
</dbReference>
<dbReference type="EMBL" id="LR026970">
    <property type="protein sequence ID" value="VBB86216.1"/>
    <property type="molecule type" value="Genomic_DNA"/>
</dbReference>
<evidence type="ECO:0000313" key="1">
    <source>
        <dbReference type="EMBL" id="VBB86216.1"/>
    </source>
</evidence>